<dbReference type="GO" id="GO:0046872">
    <property type="term" value="F:metal ion binding"/>
    <property type="evidence" value="ECO:0007669"/>
    <property type="project" value="UniProtKB-KW"/>
</dbReference>
<name>A0A176WRM1_MARPO</name>
<sequence>MAEIRSVAGAGAGAGTCSAAKIVAGRFDRRVPRFSAGVSFSRGLSKIARSRAELSPRSLDCRASFSCGGVSRSSLKHAGTGLWSVSSASKSTSTAIGLGDYESSSRVRVELLRVSCVLSDETSSSAVGNRRRERGPKIVNKSDGILELDKDRRVNRLDTLDVDEIETEYSDEIEGWTDSDDGEISEFEGDEEEWWDKEVLEEEEEDGLQTPSTAIVGTTEAVEEDVARFKLRNGREVYGERTYLVGIDRKGAGQRSAFGIKDSLAELAQLADTAGLSVVGSTYQKLDITNPRTYIGMGKVAEIQAAVRAFKVETIIFDDELSPGYTFESTAFFGIFAVSTEKQGHQTHLPSQDSLVEVRQLRNLEKAFEGDVRVELAQCEYQLPRLTRMWTHLERQAGGMVKGMGEKQIEVDKRILRSKISGLKRQLDSVRDHRQQYRDRRAAVPIPVVSLVGYTNAGKSTFLNRLSGADVLAEDRLFATLDPTTRRVQLPSGKECLFTDTVGFIQKLPTQLVAAFRATLEEITDSTILVHMVDISHPMAELQMEAVDNVLDELDVNHIPFLTVWNKIDRAKNASELRAEAAERDDIICLSALTGEGVDSFYDAVERNIKDLLVWVEAVVPYDQGDLISLIHRLGIVDTEEYTEQGTLIRAHVPLALSRKMLHLRQAMT</sequence>
<dbReference type="GO" id="GO:0043022">
    <property type="term" value="F:ribosome binding"/>
    <property type="evidence" value="ECO:0007669"/>
    <property type="project" value="TreeGrafter"/>
</dbReference>
<keyword evidence="4" id="KW-0342">GTP-binding</keyword>
<dbReference type="HAMAP" id="MF_00900">
    <property type="entry name" value="GTPase_HflX"/>
    <property type="match status" value="1"/>
</dbReference>
<gene>
    <name evidence="6" type="ORF">AXG93_500s1000</name>
</gene>
<dbReference type="InterPro" id="IPR025121">
    <property type="entry name" value="GTPase_HflX_N"/>
</dbReference>
<dbReference type="PANTHER" id="PTHR10229:SF0">
    <property type="entry name" value="GTP-BINDING PROTEIN 6-RELATED"/>
    <property type="match status" value="1"/>
</dbReference>
<feature type="domain" description="Hflx-type G" evidence="5">
    <location>
        <begin position="447"/>
        <end position="613"/>
    </location>
</feature>
<reference evidence="6" key="1">
    <citation type="submission" date="2016-03" db="EMBL/GenBank/DDBJ databases">
        <title>Mechanisms controlling the formation of the plant cell surface in tip-growing cells are functionally conserved among land plants.</title>
        <authorList>
            <person name="Honkanen S."/>
            <person name="Jones V.A."/>
            <person name="Morieri G."/>
            <person name="Champion C."/>
            <person name="Hetherington A.J."/>
            <person name="Kelly S."/>
            <person name="Saint-Marcoux D."/>
            <person name="Proust H."/>
            <person name="Prescott H."/>
            <person name="Dolan L."/>
        </authorList>
    </citation>
    <scope>NUCLEOTIDE SEQUENCE [LARGE SCALE GENOMIC DNA]</scope>
    <source>
        <tissue evidence="6">Whole gametophyte</tissue>
    </source>
</reference>
<evidence type="ECO:0000256" key="2">
    <source>
        <dbReference type="ARBA" id="ARBA00022741"/>
    </source>
</evidence>
<dbReference type="PRINTS" id="PR00326">
    <property type="entry name" value="GTP1OBG"/>
</dbReference>
<organism evidence="6 7">
    <name type="scientific">Marchantia polymorpha subsp. ruderalis</name>
    <dbReference type="NCBI Taxonomy" id="1480154"/>
    <lineage>
        <taxon>Eukaryota</taxon>
        <taxon>Viridiplantae</taxon>
        <taxon>Streptophyta</taxon>
        <taxon>Embryophyta</taxon>
        <taxon>Marchantiophyta</taxon>
        <taxon>Marchantiopsida</taxon>
        <taxon>Marchantiidae</taxon>
        <taxon>Marchantiales</taxon>
        <taxon>Marchantiaceae</taxon>
        <taxon>Marchantia</taxon>
    </lineage>
</organism>
<dbReference type="GO" id="GO:0005737">
    <property type="term" value="C:cytoplasm"/>
    <property type="evidence" value="ECO:0007669"/>
    <property type="project" value="TreeGrafter"/>
</dbReference>
<accession>A0A176WRM1</accession>
<dbReference type="InterPro" id="IPR027417">
    <property type="entry name" value="P-loop_NTPase"/>
</dbReference>
<evidence type="ECO:0000313" key="6">
    <source>
        <dbReference type="EMBL" id="OAE35760.1"/>
    </source>
</evidence>
<evidence type="ECO:0000259" key="5">
    <source>
        <dbReference type="PROSITE" id="PS51705"/>
    </source>
</evidence>
<dbReference type="SUPFAM" id="SSF52540">
    <property type="entry name" value="P-loop containing nucleoside triphosphate hydrolases"/>
    <property type="match status" value="1"/>
</dbReference>
<evidence type="ECO:0000313" key="7">
    <source>
        <dbReference type="Proteomes" id="UP000077202"/>
    </source>
</evidence>
<dbReference type="EMBL" id="LVLJ01000085">
    <property type="protein sequence ID" value="OAE35760.1"/>
    <property type="molecule type" value="Genomic_DNA"/>
</dbReference>
<dbReference type="Pfam" id="PF16360">
    <property type="entry name" value="GTP-bdg_M"/>
    <property type="match status" value="1"/>
</dbReference>
<evidence type="ECO:0000256" key="3">
    <source>
        <dbReference type="ARBA" id="ARBA00022842"/>
    </source>
</evidence>
<dbReference type="InterPro" id="IPR032305">
    <property type="entry name" value="GTP-bd_M"/>
</dbReference>
<dbReference type="InterPro" id="IPR045498">
    <property type="entry name" value="HflX_C"/>
</dbReference>
<proteinExistence type="inferred from homology"/>
<dbReference type="PANTHER" id="PTHR10229">
    <property type="entry name" value="GTP-BINDING PROTEIN HFLX"/>
    <property type="match status" value="1"/>
</dbReference>
<dbReference type="AlphaFoldDB" id="A0A176WRM1"/>
<dbReference type="InterPro" id="IPR042108">
    <property type="entry name" value="GTPase_HflX_N_sf"/>
</dbReference>
<dbReference type="Gene3D" id="3.40.50.11060">
    <property type="entry name" value="GTPase HflX, N-terminal domain"/>
    <property type="match status" value="1"/>
</dbReference>
<keyword evidence="7" id="KW-1185">Reference proteome</keyword>
<comment type="caution">
    <text evidence="6">The sequence shown here is derived from an EMBL/GenBank/DDBJ whole genome shotgun (WGS) entry which is preliminary data.</text>
</comment>
<keyword evidence="3" id="KW-0460">Magnesium</keyword>
<dbReference type="Pfam" id="PF19275">
    <property type="entry name" value="HflX_C"/>
    <property type="match status" value="1"/>
</dbReference>
<keyword evidence="2" id="KW-0547">Nucleotide-binding</keyword>
<dbReference type="FunFam" id="3.40.50.300:FF:000173">
    <property type="entry name" value="GTPase HflX"/>
    <property type="match status" value="1"/>
</dbReference>
<dbReference type="NCBIfam" id="TIGR03156">
    <property type="entry name" value="GTP_HflX"/>
    <property type="match status" value="1"/>
</dbReference>
<dbReference type="InterPro" id="IPR006073">
    <property type="entry name" value="GTP-bd"/>
</dbReference>
<keyword evidence="1" id="KW-0479">Metal-binding</keyword>
<dbReference type="Gene3D" id="6.10.250.2860">
    <property type="match status" value="1"/>
</dbReference>
<dbReference type="PROSITE" id="PS51705">
    <property type="entry name" value="G_HFLX"/>
    <property type="match status" value="1"/>
</dbReference>
<dbReference type="Pfam" id="PF13167">
    <property type="entry name" value="GTP-bdg_N"/>
    <property type="match status" value="1"/>
</dbReference>
<dbReference type="InterPro" id="IPR016496">
    <property type="entry name" value="GTPase_HflX"/>
</dbReference>
<dbReference type="GO" id="GO:0005525">
    <property type="term" value="F:GTP binding"/>
    <property type="evidence" value="ECO:0007669"/>
    <property type="project" value="UniProtKB-KW"/>
</dbReference>
<dbReference type="CDD" id="cd01878">
    <property type="entry name" value="HflX"/>
    <property type="match status" value="1"/>
</dbReference>
<evidence type="ECO:0000256" key="1">
    <source>
        <dbReference type="ARBA" id="ARBA00022723"/>
    </source>
</evidence>
<protein>
    <recommendedName>
        <fullName evidence="5">Hflx-type G domain-containing protein</fullName>
    </recommendedName>
</protein>
<dbReference type="Proteomes" id="UP000077202">
    <property type="component" value="Unassembled WGS sequence"/>
</dbReference>
<dbReference type="Pfam" id="PF01926">
    <property type="entry name" value="MMR_HSR1"/>
    <property type="match status" value="1"/>
</dbReference>
<dbReference type="InterPro" id="IPR030394">
    <property type="entry name" value="G_HFLX_dom"/>
</dbReference>
<dbReference type="Gene3D" id="3.40.50.300">
    <property type="entry name" value="P-loop containing nucleotide triphosphate hydrolases"/>
    <property type="match status" value="1"/>
</dbReference>
<evidence type="ECO:0000256" key="4">
    <source>
        <dbReference type="ARBA" id="ARBA00023134"/>
    </source>
</evidence>